<reference evidence="2" key="1">
    <citation type="submission" date="2019-08" db="EMBL/GenBank/DDBJ databases">
        <title>Limnoglobus roseus gen. nov., sp. nov., a novel freshwater planctomycete with a giant genome from the family Gemmataceae.</title>
        <authorList>
            <person name="Kulichevskaya I.S."/>
            <person name="Naumoff D.G."/>
            <person name="Miroshnikov K."/>
            <person name="Ivanova A."/>
            <person name="Philippov D.A."/>
            <person name="Hakobyan A."/>
            <person name="Rijpstra I.C."/>
            <person name="Sinninghe Damste J.S."/>
            <person name="Liesack W."/>
            <person name="Dedysh S.N."/>
        </authorList>
    </citation>
    <scope>NUCLEOTIDE SEQUENCE [LARGE SCALE GENOMIC DNA]</scope>
    <source>
        <strain evidence="2">PX52</strain>
    </source>
</reference>
<keyword evidence="2" id="KW-1185">Reference proteome</keyword>
<dbReference type="EMBL" id="CP042425">
    <property type="protein sequence ID" value="QEL14040.1"/>
    <property type="molecule type" value="Genomic_DNA"/>
</dbReference>
<organism evidence="1 2">
    <name type="scientific">Limnoglobus roseus</name>
    <dbReference type="NCBI Taxonomy" id="2598579"/>
    <lineage>
        <taxon>Bacteria</taxon>
        <taxon>Pseudomonadati</taxon>
        <taxon>Planctomycetota</taxon>
        <taxon>Planctomycetia</taxon>
        <taxon>Gemmatales</taxon>
        <taxon>Gemmataceae</taxon>
        <taxon>Limnoglobus</taxon>
    </lineage>
</organism>
<sequence>MAACTQPGLPHPSDPPCLIAILIAAKKTGDKTMSALASQWLEEAGISVRFAKDAPALRHGGKAVRHA</sequence>
<proteinExistence type="predicted"/>
<gene>
    <name evidence="1" type="ORF">PX52LOC_00903</name>
</gene>
<name>A0A5C1A5R2_9BACT</name>
<protein>
    <submittedName>
        <fullName evidence="1">Uncharacterized protein</fullName>
    </submittedName>
</protein>
<dbReference type="RefSeq" id="WP_149108963.1">
    <property type="nucleotide sequence ID" value="NZ_CP042425.1"/>
</dbReference>
<dbReference type="Proteomes" id="UP000324974">
    <property type="component" value="Chromosome"/>
</dbReference>
<accession>A0A5C1A5R2</accession>
<evidence type="ECO:0000313" key="1">
    <source>
        <dbReference type="EMBL" id="QEL14040.1"/>
    </source>
</evidence>
<dbReference type="AlphaFoldDB" id="A0A5C1A5R2"/>
<evidence type="ECO:0000313" key="2">
    <source>
        <dbReference type="Proteomes" id="UP000324974"/>
    </source>
</evidence>
<dbReference type="KEGG" id="lrs:PX52LOC_00903"/>